<accession>A0A6S6SJ52</accession>
<evidence type="ECO:0000256" key="2">
    <source>
        <dbReference type="ARBA" id="ARBA00010876"/>
    </source>
</evidence>
<organism evidence="7">
    <name type="scientific">uncultured Sulfurovum sp</name>
    <dbReference type="NCBI Taxonomy" id="269237"/>
    <lineage>
        <taxon>Bacteria</taxon>
        <taxon>Pseudomonadati</taxon>
        <taxon>Campylobacterota</taxon>
        <taxon>Epsilonproteobacteria</taxon>
        <taxon>Campylobacterales</taxon>
        <taxon>Sulfurovaceae</taxon>
        <taxon>Sulfurovum</taxon>
        <taxon>environmental samples</taxon>
    </lineage>
</organism>
<sequence>MPYVLKQYEVIKAEKIEDFLVNSANLSETFAHKLLKKCRIVDHKKRRLQKGQVVKSGYVEILIFEAITKGLIPLFQTEHFALFDKPSGLLVHPTTRSTKYTLLDEIRYQFGDEANLVHRIDAETSGLVLVSKNAYAQYVLQEMFAKKEFVKKYQAVVENEIKEDILIDKKISPSNGLIDLKMQTSPKGKESRTLIHPINYNKEKNQTLVEAIPYTGRQHQIRVHLDSIEHRIVGDPIYGLDESFVDDFLNHKIENNERIKITGASRLMLHAYYLEFTFLNRTYKFCSKQEFY</sequence>
<dbReference type="InterPro" id="IPR020103">
    <property type="entry name" value="PsdUridine_synth_cat_dom_sf"/>
</dbReference>
<dbReference type="CDD" id="cd02869">
    <property type="entry name" value="PseudoU_synth_RluA_like"/>
    <property type="match status" value="1"/>
</dbReference>
<dbReference type="InterPro" id="IPR006224">
    <property type="entry name" value="PsdUridine_synth_RluA-like_CS"/>
</dbReference>
<comment type="similarity">
    <text evidence="2">Belongs to the pseudouridine synthase RluA family.</text>
</comment>
<dbReference type="PROSITE" id="PS01129">
    <property type="entry name" value="PSI_RLU"/>
    <property type="match status" value="1"/>
</dbReference>
<evidence type="ECO:0000256" key="1">
    <source>
        <dbReference type="ARBA" id="ARBA00000073"/>
    </source>
</evidence>
<evidence type="ECO:0000313" key="7">
    <source>
        <dbReference type="EMBL" id="CAA6804931.1"/>
    </source>
</evidence>
<dbReference type="Pfam" id="PF00849">
    <property type="entry name" value="PseudoU_synth_2"/>
    <property type="match status" value="1"/>
</dbReference>
<keyword evidence="3" id="KW-0413">Isomerase</keyword>
<dbReference type="GO" id="GO:0140098">
    <property type="term" value="F:catalytic activity, acting on RNA"/>
    <property type="evidence" value="ECO:0007669"/>
    <property type="project" value="UniProtKB-ARBA"/>
</dbReference>
<evidence type="ECO:0000256" key="3">
    <source>
        <dbReference type="ARBA" id="ARBA00023235"/>
    </source>
</evidence>
<gene>
    <name evidence="7" type="ORF">HELGO_WM11372</name>
</gene>
<dbReference type="InterPro" id="IPR050188">
    <property type="entry name" value="RluA_PseudoU_synthase"/>
</dbReference>
<dbReference type="PANTHER" id="PTHR21600">
    <property type="entry name" value="MITOCHONDRIAL RNA PSEUDOURIDINE SYNTHASE"/>
    <property type="match status" value="1"/>
</dbReference>
<dbReference type="AlphaFoldDB" id="A0A6S6SJ52"/>
<feature type="domain" description="Pseudouridine synthase RsuA/RluA-like" evidence="6">
    <location>
        <begin position="79"/>
        <end position="226"/>
    </location>
</feature>
<reference evidence="7" key="1">
    <citation type="submission" date="2020-01" db="EMBL/GenBank/DDBJ databases">
        <authorList>
            <person name="Meier V. D."/>
            <person name="Meier V D."/>
        </authorList>
    </citation>
    <scope>NUCLEOTIDE SEQUENCE</scope>
    <source>
        <strain evidence="7">HLG_WM_MAG_04</strain>
    </source>
</reference>
<proteinExistence type="inferred from homology"/>
<comment type="catalytic activity">
    <reaction evidence="1">
        <text>a uridine in RNA = a pseudouridine in RNA</text>
        <dbReference type="Rhea" id="RHEA:48348"/>
        <dbReference type="Rhea" id="RHEA-COMP:12068"/>
        <dbReference type="Rhea" id="RHEA-COMP:12069"/>
        <dbReference type="ChEBI" id="CHEBI:65314"/>
        <dbReference type="ChEBI" id="CHEBI:65315"/>
    </reaction>
</comment>
<dbReference type="PANTHER" id="PTHR21600:SF44">
    <property type="entry name" value="RIBOSOMAL LARGE SUBUNIT PSEUDOURIDINE SYNTHASE D"/>
    <property type="match status" value="1"/>
</dbReference>
<protein>
    <recommendedName>
        <fullName evidence="4">RNA pseudouridylate synthase</fullName>
    </recommendedName>
    <alternativeName>
        <fullName evidence="5">RNA-uridine isomerase</fullName>
    </alternativeName>
</protein>
<dbReference type="Gene3D" id="3.30.2350.10">
    <property type="entry name" value="Pseudouridine synthase"/>
    <property type="match status" value="1"/>
</dbReference>
<dbReference type="GO" id="GO:0000455">
    <property type="term" value="P:enzyme-directed rRNA pseudouridine synthesis"/>
    <property type="evidence" value="ECO:0007669"/>
    <property type="project" value="TreeGrafter"/>
</dbReference>
<dbReference type="EMBL" id="CACVAX010000012">
    <property type="protein sequence ID" value="CAA6804931.1"/>
    <property type="molecule type" value="Genomic_DNA"/>
</dbReference>
<dbReference type="SUPFAM" id="SSF55120">
    <property type="entry name" value="Pseudouridine synthase"/>
    <property type="match status" value="1"/>
</dbReference>
<name>A0A6S6SJ52_9BACT</name>
<dbReference type="InterPro" id="IPR006145">
    <property type="entry name" value="PsdUridine_synth_RsuA/RluA"/>
</dbReference>
<evidence type="ECO:0000256" key="4">
    <source>
        <dbReference type="ARBA" id="ARBA00031870"/>
    </source>
</evidence>
<evidence type="ECO:0000256" key="5">
    <source>
        <dbReference type="ARBA" id="ARBA00033164"/>
    </source>
</evidence>
<evidence type="ECO:0000259" key="6">
    <source>
        <dbReference type="Pfam" id="PF00849"/>
    </source>
</evidence>
<dbReference type="GO" id="GO:0009982">
    <property type="term" value="F:pseudouridine synthase activity"/>
    <property type="evidence" value="ECO:0007669"/>
    <property type="project" value="InterPro"/>
</dbReference>
<dbReference type="GO" id="GO:0003723">
    <property type="term" value="F:RNA binding"/>
    <property type="evidence" value="ECO:0007669"/>
    <property type="project" value="InterPro"/>
</dbReference>